<dbReference type="SUPFAM" id="SSF48498">
    <property type="entry name" value="Tetracyclin repressor-like, C-terminal domain"/>
    <property type="match status" value="1"/>
</dbReference>
<dbReference type="EMBL" id="CAJZAH010000001">
    <property type="protein sequence ID" value="CAG9166179.1"/>
    <property type="molecule type" value="Genomic_DNA"/>
</dbReference>
<reference evidence="6 7" key="1">
    <citation type="submission" date="2021-08" db="EMBL/GenBank/DDBJ databases">
        <authorList>
            <person name="Peeters C."/>
        </authorList>
    </citation>
    <scope>NUCLEOTIDE SEQUENCE [LARGE SCALE GENOMIC DNA]</scope>
    <source>
        <strain evidence="6 7">LMG 21510</strain>
    </source>
</reference>
<dbReference type="PANTHER" id="PTHR30055:SF234">
    <property type="entry name" value="HTH-TYPE TRANSCRIPTIONAL REGULATOR BETI"/>
    <property type="match status" value="1"/>
</dbReference>
<protein>
    <recommendedName>
        <fullName evidence="5">HTH tetR-type domain-containing protein</fullName>
    </recommendedName>
</protein>
<gene>
    <name evidence="6" type="ORF">LMG21510_00306</name>
</gene>
<dbReference type="PRINTS" id="PR00455">
    <property type="entry name" value="HTHTETR"/>
</dbReference>
<dbReference type="PANTHER" id="PTHR30055">
    <property type="entry name" value="HTH-TYPE TRANSCRIPTIONAL REGULATOR RUTR"/>
    <property type="match status" value="1"/>
</dbReference>
<evidence type="ECO:0000256" key="4">
    <source>
        <dbReference type="PROSITE-ProRule" id="PRU00335"/>
    </source>
</evidence>
<keyword evidence="7" id="KW-1185">Reference proteome</keyword>
<evidence type="ECO:0000256" key="3">
    <source>
        <dbReference type="ARBA" id="ARBA00023163"/>
    </source>
</evidence>
<evidence type="ECO:0000259" key="5">
    <source>
        <dbReference type="PROSITE" id="PS50977"/>
    </source>
</evidence>
<dbReference type="InterPro" id="IPR036271">
    <property type="entry name" value="Tet_transcr_reg_TetR-rel_C_sf"/>
</dbReference>
<evidence type="ECO:0000313" key="6">
    <source>
        <dbReference type="EMBL" id="CAG9166179.1"/>
    </source>
</evidence>
<dbReference type="PROSITE" id="PS50977">
    <property type="entry name" value="HTH_TETR_2"/>
    <property type="match status" value="1"/>
</dbReference>
<organism evidence="6 7">
    <name type="scientific">Cupriavidus respiraculi</name>
    <dbReference type="NCBI Taxonomy" id="195930"/>
    <lineage>
        <taxon>Bacteria</taxon>
        <taxon>Pseudomonadati</taxon>
        <taxon>Pseudomonadota</taxon>
        <taxon>Betaproteobacteria</taxon>
        <taxon>Burkholderiales</taxon>
        <taxon>Burkholderiaceae</taxon>
        <taxon>Cupriavidus</taxon>
    </lineage>
</organism>
<dbReference type="InterPro" id="IPR050109">
    <property type="entry name" value="HTH-type_TetR-like_transc_reg"/>
</dbReference>
<feature type="DNA-binding region" description="H-T-H motif" evidence="4">
    <location>
        <begin position="38"/>
        <end position="57"/>
    </location>
</feature>
<proteinExistence type="predicted"/>
<keyword evidence="2 4" id="KW-0238">DNA-binding</keyword>
<keyword evidence="3" id="KW-0804">Transcription</keyword>
<evidence type="ECO:0000313" key="7">
    <source>
        <dbReference type="Proteomes" id="UP000721236"/>
    </source>
</evidence>
<dbReference type="Gene3D" id="1.10.357.10">
    <property type="entry name" value="Tetracycline Repressor, domain 2"/>
    <property type="match status" value="1"/>
</dbReference>
<dbReference type="InterPro" id="IPR001647">
    <property type="entry name" value="HTH_TetR"/>
</dbReference>
<feature type="domain" description="HTH tetR-type" evidence="5">
    <location>
        <begin position="15"/>
        <end position="75"/>
    </location>
</feature>
<comment type="caution">
    <text evidence="6">The sequence shown here is derived from an EMBL/GenBank/DDBJ whole genome shotgun (WGS) entry which is preliminary data.</text>
</comment>
<dbReference type="InterPro" id="IPR009057">
    <property type="entry name" value="Homeodomain-like_sf"/>
</dbReference>
<keyword evidence="1" id="KW-0805">Transcription regulation</keyword>
<dbReference type="Proteomes" id="UP000721236">
    <property type="component" value="Unassembled WGS sequence"/>
</dbReference>
<accession>A0ABM8WFW7</accession>
<dbReference type="SUPFAM" id="SSF46689">
    <property type="entry name" value="Homeodomain-like"/>
    <property type="match status" value="1"/>
</dbReference>
<dbReference type="Pfam" id="PF00440">
    <property type="entry name" value="TetR_N"/>
    <property type="match status" value="1"/>
</dbReference>
<evidence type="ECO:0000256" key="2">
    <source>
        <dbReference type="ARBA" id="ARBA00023125"/>
    </source>
</evidence>
<evidence type="ECO:0000256" key="1">
    <source>
        <dbReference type="ARBA" id="ARBA00023015"/>
    </source>
</evidence>
<dbReference type="RefSeq" id="WP_224039229.1">
    <property type="nucleotide sequence ID" value="NZ_CAJZAH010000001.1"/>
</dbReference>
<name>A0ABM8WFW7_9BURK</name>
<sequence>MGNPTMSGLRQRKRLQTLDRIATVAHALFERHGYAAVTMEQIAAEAEVAKATLYKYFPVKEAVLAHWIHAELAGDMADFVPAIDAGAGFAQGARALLHASARWCESQRAYLPHYLRYRFLGIGAAAPEPPGIARSDIVDAFEALAAIGQQCGELRADMPARQLAELFHHLYLAAMLRWLMQPDLSLVEEFDAVIILFVEGAAARPTGHPQRKGTR</sequence>